<organism evidence="2 3">
    <name type="scientific">Nepenthes gracilis</name>
    <name type="common">Slender pitcher plant</name>
    <dbReference type="NCBI Taxonomy" id="150966"/>
    <lineage>
        <taxon>Eukaryota</taxon>
        <taxon>Viridiplantae</taxon>
        <taxon>Streptophyta</taxon>
        <taxon>Embryophyta</taxon>
        <taxon>Tracheophyta</taxon>
        <taxon>Spermatophyta</taxon>
        <taxon>Magnoliopsida</taxon>
        <taxon>eudicotyledons</taxon>
        <taxon>Gunneridae</taxon>
        <taxon>Pentapetalae</taxon>
        <taxon>Caryophyllales</taxon>
        <taxon>Nepenthaceae</taxon>
        <taxon>Nepenthes</taxon>
    </lineage>
</organism>
<keyword evidence="3" id="KW-1185">Reference proteome</keyword>
<sequence length="80" mass="8538">MSSSKAIPTKPKHSQKRHASTNSSTVATDHIPTPNSFAALLKSDVADNTAVSKSVNNNQLTEEELLQISPPQVIACRAIL</sequence>
<gene>
    <name evidence="2" type="ORF">Nepgr_027109</name>
</gene>
<feature type="region of interest" description="Disordered" evidence="1">
    <location>
        <begin position="1"/>
        <end position="32"/>
    </location>
</feature>
<dbReference type="AlphaFoldDB" id="A0AAD3TAV5"/>
<dbReference type="Proteomes" id="UP001279734">
    <property type="component" value="Unassembled WGS sequence"/>
</dbReference>
<evidence type="ECO:0000256" key="1">
    <source>
        <dbReference type="SAM" id="MobiDB-lite"/>
    </source>
</evidence>
<feature type="compositionally biased region" description="Basic residues" evidence="1">
    <location>
        <begin position="10"/>
        <end position="19"/>
    </location>
</feature>
<comment type="caution">
    <text evidence="2">The sequence shown here is derived from an EMBL/GenBank/DDBJ whole genome shotgun (WGS) entry which is preliminary data.</text>
</comment>
<accession>A0AAD3TAV5</accession>
<protein>
    <submittedName>
        <fullName evidence="2">Uncharacterized protein</fullName>
    </submittedName>
</protein>
<name>A0AAD3TAV5_NEPGR</name>
<evidence type="ECO:0000313" key="2">
    <source>
        <dbReference type="EMBL" id="GMH25266.1"/>
    </source>
</evidence>
<proteinExistence type="predicted"/>
<dbReference type="EMBL" id="BSYO01000029">
    <property type="protein sequence ID" value="GMH25266.1"/>
    <property type="molecule type" value="Genomic_DNA"/>
</dbReference>
<evidence type="ECO:0000313" key="3">
    <source>
        <dbReference type="Proteomes" id="UP001279734"/>
    </source>
</evidence>
<reference evidence="2" key="1">
    <citation type="submission" date="2023-05" db="EMBL/GenBank/DDBJ databases">
        <title>Nepenthes gracilis genome sequencing.</title>
        <authorList>
            <person name="Fukushima K."/>
        </authorList>
    </citation>
    <scope>NUCLEOTIDE SEQUENCE</scope>
    <source>
        <strain evidence="2">SING2019-196</strain>
    </source>
</reference>